<reference evidence="1 2" key="1">
    <citation type="submission" date="2017-02" db="EMBL/GenBank/DDBJ databases">
        <title>Draft genome of Saccharomonospora sp. 154.</title>
        <authorList>
            <person name="Alonso-Carmona G.S."/>
            <person name="De La Haba R."/>
            <person name="Vera-Gargallo B."/>
            <person name="Sandoval-Trujillo A.H."/>
            <person name="Ramirez-Duran N."/>
            <person name="Ventosa A."/>
        </authorList>
    </citation>
    <scope>NUCLEOTIDE SEQUENCE [LARGE SCALE GENOMIC DNA]</scope>
    <source>
        <strain evidence="1 2">LRS4.154</strain>
    </source>
</reference>
<protein>
    <submittedName>
        <fullName evidence="1">Uncharacterized protein</fullName>
    </submittedName>
</protein>
<dbReference type="RefSeq" id="WP_210189298.1">
    <property type="nucleotide sequence ID" value="NZ_MWIH01000005.1"/>
</dbReference>
<evidence type="ECO:0000313" key="1">
    <source>
        <dbReference type="EMBL" id="OQO91934.1"/>
    </source>
</evidence>
<comment type="caution">
    <text evidence="1">The sequence shown here is derived from an EMBL/GenBank/DDBJ whole genome shotgun (WGS) entry which is preliminary data.</text>
</comment>
<gene>
    <name evidence="1" type="ORF">B1813_06520</name>
</gene>
<dbReference type="AlphaFoldDB" id="A0A1V9A4R2"/>
<accession>A0A1V9A4R2</accession>
<proteinExistence type="predicted"/>
<sequence>MSVAVEPRALTVLERSVVDRILQVDFSGVAELRRQLDLVRVVARWAVDSVSVDLQVVGHPPRSPVQSGVAPVECLVKSDGGQFVGEILLWTEFGMLAALEYAWYGDEPPASLPKAGQLVTRSQQQLLRG</sequence>
<evidence type="ECO:0000313" key="2">
    <source>
        <dbReference type="Proteomes" id="UP000192591"/>
    </source>
</evidence>
<organism evidence="1 2">
    <name type="scientific">Saccharomonospora piscinae</name>
    <dbReference type="NCBI Taxonomy" id="687388"/>
    <lineage>
        <taxon>Bacteria</taxon>
        <taxon>Bacillati</taxon>
        <taxon>Actinomycetota</taxon>
        <taxon>Actinomycetes</taxon>
        <taxon>Pseudonocardiales</taxon>
        <taxon>Pseudonocardiaceae</taxon>
        <taxon>Saccharomonospora</taxon>
    </lineage>
</organism>
<name>A0A1V9A4R2_SACPI</name>
<dbReference type="EMBL" id="MWIH01000005">
    <property type="protein sequence ID" value="OQO91934.1"/>
    <property type="molecule type" value="Genomic_DNA"/>
</dbReference>
<keyword evidence="2" id="KW-1185">Reference proteome</keyword>
<dbReference type="Proteomes" id="UP000192591">
    <property type="component" value="Unassembled WGS sequence"/>
</dbReference>